<accession>A0A0A8YD03</accession>
<name>A0A0A8YD03_ARUDO</name>
<dbReference type="AlphaFoldDB" id="A0A0A8YD03"/>
<protein>
    <submittedName>
        <fullName evidence="1">Uncharacterized protein</fullName>
    </submittedName>
</protein>
<dbReference type="EMBL" id="GBRH01274452">
    <property type="protein sequence ID" value="JAD23443.1"/>
    <property type="molecule type" value="Transcribed_RNA"/>
</dbReference>
<organism evidence="1">
    <name type="scientific">Arundo donax</name>
    <name type="common">Giant reed</name>
    <name type="synonym">Donax arundinaceus</name>
    <dbReference type="NCBI Taxonomy" id="35708"/>
    <lineage>
        <taxon>Eukaryota</taxon>
        <taxon>Viridiplantae</taxon>
        <taxon>Streptophyta</taxon>
        <taxon>Embryophyta</taxon>
        <taxon>Tracheophyta</taxon>
        <taxon>Spermatophyta</taxon>
        <taxon>Magnoliopsida</taxon>
        <taxon>Liliopsida</taxon>
        <taxon>Poales</taxon>
        <taxon>Poaceae</taxon>
        <taxon>PACMAD clade</taxon>
        <taxon>Arundinoideae</taxon>
        <taxon>Arundineae</taxon>
        <taxon>Arundo</taxon>
    </lineage>
</organism>
<sequence>MLCTNIGRANYSLAIDSIRVFSAINSVKNKLRNRMARLILKQYLGYVC</sequence>
<evidence type="ECO:0000313" key="1">
    <source>
        <dbReference type="EMBL" id="JAD23443.1"/>
    </source>
</evidence>
<reference evidence="1" key="1">
    <citation type="submission" date="2014-09" db="EMBL/GenBank/DDBJ databases">
        <authorList>
            <person name="Magalhaes I.L.F."/>
            <person name="Oliveira U."/>
            <person name="Santos F.R."/>
            <person name="Vidigal T.H.D.A."/>
            <person name="Brescovit A.D."/>
            <person name="Santos A.J."/>
        </authorList>
    </citation>
    <scope>NUCLEOTIDE SEQUENCE</scope>
    <source>
        <tissue evidence="1">Shoot tissue taken approximately 20 cm above the soil surface</tissue>
    </source>
</reference>
<reference evidence="1" key="2">
    <citation type="journal article" date="2015" name="Data Brief">
        <title>Shoot transcriptome of the giant reed, Arundo donax.</title>
        <authorList>
            <person name="Barrero R.A."/>
            <person name="Guerrero F.D."/>
            <person name="Moolhuijzen P."/>
            <person name="Goolsby J.A."/>
            <person name="Tidwell J."/>
            <person name="Bellgard S.E."/>
            <person name="Bellgard M.I."/>
        </authorList>
    </citation>
    <scope>NUCLEOTIDE SEQUENCE</scope>
    <source>
        <tissue evidence="1">Shoot tissue taken approximately 20 cm above the soil surface</tissue>
    </source>
</reference>
<proteinExistence type="predicted"/>